<evidence type="ECO:0000256" key="2">
    <source>
        <dbReference type="ARBA" id="ARBA00012438"/>
    </source>
</evidence>
<keyword evidence="16" id="KW-1185">Reference proteome</keyword>
<dbReference type="SUPFAM" id="SSF55785">
    <property type="entry name" value="PYP-like sensor domain (PAS domain)"/>
    <property type="match status" value="1"/>
</dbReference>
<dbReference type="InterPro" id="IPR000700">
    <property type="entry name" value="PAS-assoc_C"/>
</dbReference>
<gene>
    <name evidence="15" type="ORF">XH86_03035</name>
</gene>
<evidence type="ECO:0000256" key="4">
    <source>
        <dbReference type="ARBA" id="ARBA00022553"/>
    </source>
</evidence>
<evidence type="ECO:0000256" key="6">
    <source>
        <dbReference type="ARBA" id="ARBA00022643"/>
    </source>
</evidence>
<dbReference type="CDD" id="cd00130">
    <property type="entry name" value="PAS"/>
    <property type="match status" value="1"/>
</dbReference>
<evidence type="ECO:0000313" key="16">
    <source>
        <dbReference type="Proteomes" id="UP000593880"/>
    </source>
</evidence>
<dbReference type="InterPro" id="IPR000014">
    <property type="entry name" value="PAS"/>
</dbReference>
<evidence type="ECO:0000313" key="15">
    <source>
        <dbReference type="EMBL" id="QOZ57835.1"/>
    </source>
</evidence>
<keyword evidence="8" id="KW-0677">Repeat</keyword>
<name>A0ABX6U939_9BRAD</name>
<dbReference type="InterPro" id="IPR011102">
    <property type="entry name" value="Sig_transdc_His_kinase_HWE"/>
</dbReference>
<sequence>MSGRCRRRETIWRTRVRATAELRSAVGRDVLIKSLKEPVHRQRAPWNIRASGALPDLAPQRNAMLDLFGHAEEARIGEIAAGYTSSRIEVGSESEKRFRDLLQALPAAIYTTDATGRITFFNQACIHFAGRTPEIGAMWCVTWKLYLPDGTPLPHDECPMAVALKENRPVRDVEAVAERPDGSRIWFLPYPTPLRDERGRLVGAVNMLVDITSRKQAEQRMMLLTSEVDHRANNLLAVSQAMLRLTKADTAEEFQAAFAGRLSALANVQRLFSASRWTGANLKTIVEEELRPYASPDGERIKIAGEDVHLPPTLAQSIAVALHELATNAAKYGALSMPSGRLEIRWETDGAEPLVLRWSESRGPRVNEPPKRKGFGIGAVDGIVRTLRGKVTRQWRPEGLLCELSLPQT</sequence>
<protein>
    <recommendedName>
        <fullName evidence="3">Blue-light-activated histidine kinase</fullName>
        <ecNumber evidence="2">2.7.13.3</ecNumber>
    </recommendedName>
</protein>
<dbReference type="SUPFAM" id="SSF55874">
    <property type="entry name" value="ATPase domain of HSP90 chaperone/DNA topoisomerase II/histidine kinase"/>
    <property type="match status" value="1"/>
</dbReference>
<dbReference type="Proteomes" id="UP000593880">
    <property type="component" value="Chromosome"/>
</dbReference>
<dbReference type="InterPro" id="IPR035965">
    <property type="entry name" value="PAS-like_dom_sf"/>
</dbReference>
<keyword evidence="6" id="KW-0288">FMN</keyword>
<proteinExistence type="predicted"/>
<keyword evidence="4" id="KW-0597">Phosphoprotein</keyword>
<dbReference type="Gene3D" id="3.30.450.20">
    <property type="entry name" value="PAS domain"/>
    <property type="match status" value="2"/>
</dbReference>
<evidence type="ECO:0000259" key="14">
    <source>
        <dbReference type="PROSITE" id="PS50113"/>
    </source>
</evidence>
<reference evidence="15 16" key="1">
    <citation type="submission" date="2018-06" db="EMBL/GenBank/DDBJ databases">
        <title>Comparative genomics of rhizobia nodulating Arachis hypogaea in China.</title>
        <authorList>
            <person name="Li Y."/>
        </authorList>
    </citation>
    <scope>NUCLEOTIDE SEQUENCE [LARGE SCALE GENOMIC DNA]</scope>
    <source>
        <strain evidence="15 16">CCBAU 51658</strain>
    </source>
</reference>
<dbReference type="Pfam" id="PF13426">
    <property type="entry name" value="PAS_9"/>
    <property type="match status" value="1"/>
</dbReference>
<dbReference type="Gene3D" id="3.30.565.10">
    <property type="entry name" value="Histidine kinase-like ATPase, C-terminal domain"/>
    <property type="match status" value="1"/>
</dbReference>
<evidence type="ECO:0000256" key="7">
    <source>
        <dbReference type="ARBA" id="ARBA00022679"/>
    </source>
</evidence>
<keyword evidence="5" id="KW-0285">Flavoprotein</keyword>
<dbReference type="PROSITE" id="PS50112">
    <property type="entry name" value="PAS"/>
    <property type="match status" value="1"/>
</dbReference>
<feature type="domain" description="PAS" evidence="13">
    <location>
        <begin position="94"/>
        <end position="134"/>
    </location>
</feature>
<dbReference type="PANTHER" id="PTHR41523">
    <property type="entry name" value="TWO-COMPONENT SYSTEM SENSOR PROTEIN"/>
    <property type="match status" value="1"/>
</dbReference>
<keyword evidence="9" id="KW-0547">Nucleotide-binding</keyword>
<keyword evidence="12" id="KW-0843">Virulence</keyword>
<organism evidence="15 16">
    <name type="scientific">Bradyrhizobium guangdongense</name>
    <dbReference type="NCBI Taxonomy" id="1325090"/>
    <lineage>
        <taxon>Bacteria</taxon>
        <taxon>Pseudomonadati</taxon>
        <taxon>Pseudomonadota</taxon>
        <taxon>Alphaproteobacteria</taxon>
        <taxon>Hyphomicrobiales</taxon>
        <taxon>Nitrobacteraceae</taxon>
        <taxon>Bradyrhizobium</taxon>
    </lineage>
</organism>
<evidence type="ECO:0000256" key="1">
    <source>
        <dbReference type="ARBA" id="ARBA00000085"/>
    </source>
</evidence>
<comment type="catalytic activity">
    <reaction evidence="1">
        <text>ATP + protein L-histidine = ADP + protein N-phospho-L-histidine.</text>
        <dbReference type="EC" id="2.7.13.3"/>
    </reaction>
</comment>
<accession>A0ABX6U939</accession>
<evidence type="ECO:0000256" key="10">
    <source>
        <dbReference type="ARBA" id="ARBA00022777"/>
    </source>
</evidence>
<evidence type="ECO:0000256" key="8">
    <source>
        <dbReference type="ARBA" id="ARBA00022737"/>
    </source>
</evidence>
<dbReference type="SMART" id="SM00091">
    <property type="entry name" value="PAS"/>
    <property type="match status" value="1"/>
</dbReference>
<evidence type="ECO:0000256" key="11">
    <source>
        <dbReference type="ARBA" id="ARBA00022840"/>
    </source>
</evidence>
<dbReference type="InterPro" id="IPR036890">
    <property type="entry name" value="HATPase_C_sf"/>
</dbReference>
<evidence type="ECO:0000256" key="3">
    <source>
        <dbReference type="ARBA" id="ARBA00021740"/>
    </source>
</evidence>
<keyword evidence="11" id="KW-0067">ATP-binding</keyword>
<dbReference type="NCBIfam" id="TIGR00229">
    <property type="entry name" value="sensory_box"/>
    <property type="match status" value="1"/>
</dbReference>
<evidence type="ECO:0000259" key="13">
    <source>
        <dbReference type="PROSITE" id="PS50112"/>
    </source>
</evidence>
<dbReference type="Pfam" id="PF07536">
    <property type="entry name" value="HWE_HK"/>
    <property type="match status" value="1"/>
</dbReference>
<evidence type="ECO:0000256" key="12">
    <source>
        <dbReference type="ARBA" id="ARBA00023026"/>
    </source>
</evidence>
<dbReference type="EMBL" id="CP030057">
    <property type="protein sequence ID" value="QOZ57835.1"/>
    <property type="molecule type" value="Genomic_DNA"/>
</dbReference>
<dbReference type="PANTHER" id="PTHR41523:SF8">
    <property type="entry name" value="ETHYLENE RESPONSE SENSOR PROTEIN"/>
    <property type="match status" value="1"/>
</dbReference>
<dbReference type="EC" id="2.7.13.3" evidence="2"/>
<evidence type="ECO:0000256" key="5">
    <source>
        <dbReference type="ARBA" id="ARBA00022630"/>
    </source>
</evidence>
<keyword evidence="10" id="KW-0418">Kinase</keyword>
<feature type="domain" description="PAC" evidence="14">
    <location>
        <begin position="171"/>
        <end position="223"/>
    </location>
</feature>
<dbReference type="PROSITE" id="PS50113">
    <property type="entry name" value="PAC"/>
    <property type="match status" value="1"/>
</dbReference>
<evidence type="ECO:0000256" key="9">
    <source>
        <dbReference type="ARBA" id="ARBA00022741"/>
    </source>
</evidence>
<keyword evidence="7" id="KW-0808">Transferase</keyword>
<dbReference type="SMART" id="SM00911">
    <property type="entry name" value="HWE_HK"/>
    <property type="match status" value="1"/>
</dbReference>